<reference evidence="1" key="1">
    <citation type="journal article" date="2013" name="Nature">
        <title>Draft genome of the wheat A-genome progenitor Triticum urartu.</title>
        <authorList>
            <person name="Ling H.Q."/>
            <person name="Zhao S."/>
            <person name="Liu D."/>
            <person name="Wang J."/>
            <person name="Sun H."/>
            <person name="Zhang C."/>
            <person name="Fan H."/>
            <person name="Li D."/>
            <person name="Dong L."/>
            <person name="Tao Y."/>
            <person name="Gao C."/>
            <person name="Wu H."/>
            <person name="Li Y."/>
            <person name="Cui Y."/>
            <person name="Guo X."/>
            <person name="Zheng S."/>
            <person name="Wang B."/>
            <person name="Yu K."/>
            <person name="Liang Q."/>
            <person name="Yang W."/>
            <person name="Lou X."/>
            <person name="Chen J."/>
            <person name="Feng M."/>
            <person name="Jian J."/>
            <person name="Zhang X."/>
            <person name="Luo G."/>
            <person name="Jiang Y."/>
            <person name="Liu J."/>
            <person name="Wang Z."/>
            <person name="Sha Y."/>
            <person name="Zhang B."/>
            <person name="Wu H."/>
            <person name="Tang D."/>
            <person name="Shen Q."/>
            <person name="Xue P."/>
            <person name="Zou S."/>
            <person name="Wang X."/>
            <person name="Liu X."/>
            <person name="Wang F."/>
            <person name="Yang Y."/>
            <person name="An X."/>
            <person name="Dong Z."/>
            <person name="Zhang K."/>
            <person name="Zhang X."/>
            <person name="Luo M.C."/>
            <person name="Dvorak J."/>
            <person name="Tong Y."/>
            <person name="Wang J."/>
            <person name="Yang H."/>
            <person name="Li Z."/>
            <person name="Wang D."/>
            <person name="Zhang A."/>
            <person name="Wang J."/>
        </authorList>
    </citation>
    <scope>NUCLEOTIDE SEQUENCE</scope>
</reference>
<gene>
    <name evidence="1" type="ORF">TRIUR3_25183</name>
</gene>
<sequence length="201" mass="21122">MAGLLARGGVTMVVRHSAAESGADRSLGWGVKSADPCDGIWPGVRCDKDLHVIAINASCAGLSGTLSGTDLANLRYLTELDLSFNSLGDPELRLAAVLDQATAGNLEFRLAAVFDQATAGNLLAFALDGAGAQRLAGSMVDQSTGQPRPITAFDRTGNTMDGTSQRYLSVGPAHELRRMCARMQNRRLKRPLAAPTARALA</sequence>
<dbReference type="EMBL" id="KD162114">
    <property type="protein sequence ID" value="EMS56134.1"/>
    <property type="molecule type" value="Genomic_DNA"/>
</dbReference>
<evidence type="ECO:0000313" key="1">
    <source>
        <dbReference type="EMBL" id="EMS56134.1"/>
    </source>
</evidence>
<name>M8A6U3_TRIUA</name>
<evidence type="ECO:0008006" key="2">
    <source>
        <dbReference type="Google" id="ProtNLM"/>
    </source>
</evidence>
<dbReference type="AlphaFoldDB" id="M8A6U3"/>
<dbReference type="Gene3D" id="3.80.10.10">
    <property type="entry name" value="Ribonuclease Inhibitor"/>
    <property type="match status" value="1"/>
</dbReference>
<protein>
    <recommendedName>
        <fullName evidence="2">Leucine-rich repeat-containing N-terminal plant-type domain-containing protein</fullName>
    </recommendedName>
</protein>
<accession>M8A6U3</accession>
<proteinExistence type="predicted"/>
<organism evidence="1">
    <name type="scientific">Triticum urartu</name>
    <name type="common">Red wild einkorn</name>
    <name type="synonym">Crithodium urartu</name>
    <dbReference type="NCBI Taxonomy" id="4572"/>
    <lineage>
        <taxon>Eukaryota</taxon>
        <taxon>Viridiplantae</taxon>
        <taxon>Streptophyta</taxon>
        <taxon>Embryophyta</taxon>
        <taxon>Tracheophyta</taxon>
        <taxon>Spermatophyta</taxon>
        <taxon>Magnoliopsida</taxon>
        <taxon>Liliopsida</taxon>
        <taxon>Poales</taxon>
        <taxon>Poaceae</taxon>
        <taxon>BOP clade</taxon>
        <taxon>Pooideae</taxon>
        <taxon>Triticodae</taxon>
        <taxon>Triticeae</taxon>
        <taxon>Triticinae</taxon>
        <taxon>Triticum</taxon>
    </lineage>
</organism>
<dbReference type="InterPro" id="IPR032675">
    <property type="entry name" value="LRR_dom_sf"/>
</dbReference>